<dbReference type="GO" id="GO:0008270">
    <property type="term" value="F:zinc ion binding"/>
    <property type="evidence" value="ECO:0007669"/>
    <property type="project" value="UniProtKB-KW"/>
</dbReference>
<gene>
    <name evidence="7" type="ORF">TRITD_3Av1G270730</name>
</gene>
<evidence type="ECO:0000256" key="5">
    <source>
        <dbReference type="SAM" id="MobiDB-lite"/>
    </source>
</evidence>
<dbReference type="InterPro" id="IPR017907">
    <property type="entry name" value="Znf_RING_CS"/>
</dbReference>
<dbReference type="SUPFAM" id="SSF57850">
    <property type="entry name" value="RING/U-box"/>
    <property type="match status" value="1"/>
</dbReference>
<evidence type="ECO:0000256" key="3">
    <source>
        <dbReference type="ARBA" id="ARBA00022833"/>
    </source>
</evidence>
<dbReference type="Gramene" id="TRITD3Av1G270730.1">
    <property type="protein sequence ID" value="TRITD3Av1G270730.1"/>
    <property type="gene ID" value="TRITD3Av1G270730"/>
</dbReference>
<dbReference type="CDD" id="cd16574">
    <property type="entry name" value="RING-HC_Topors"/>
    <property type="match status" value="1"/>
</dbReference>
<keyword evidence="3" id="KW-0862">Zinc</keyword>
<dbReference type="Proteomes" id="UP000324705">
    <property type="component" value="Chromosome 3A"/>
</dbReference>
<dbReference type="SMART" id="SM00184">
    <property type="entry name" value="RING"/>
    <property type="match status" value="1"/>
</dbReference>
<keyword evidence="8" id="KW-1185">Reference proteome</keyword>
<proteinExistence type="predicted"/>
<evidence type="ECO:0000256" key="2">
    <source>
        <dbReference type="ARBA" id="ARBA00022771"/>
    </source>
</evidence>
<dbReference type="Pfam" id="PF13639">
    <property type="entry name" value="zf-RING_2"/>
    <property type="match status" value="1"/>
</dbReference>
<dbReference type="OMA" id="ATCILRW"/>
<feature type="region of interest" description="Disordered" evidence="5">
    <location>
        <begin position="185"/>
        <end position="278"/>
    </location>
</feature>
<dbReference type="PANTHER" id="PTHR47361">
    <property type="entry name" value="RING/U-BOX SUPERFAMILY PROTEIN"/>
    <property type="match status" value="1"/>
</dbReference>
<organism evidence="7 8">
    <name type="scientific">Triticum turgidum subsp. durum</name>
    <name type="common">Durum wheat</name>
    <name type="synonym">Triticum durum</name>
    <dbReference type="NCBI Taxonomy" id="4567"/>
    <lineage>
        <taxon>Eukaryota</taxon>
        <taxon>Viridiplantae</taxon>
        <taxon>Streptophyta</taxon>
        <taxon>Embryophyta</taxon>
        <taxon>Tracheophyta</taxon>
        <taxon>Spermatophyta</taxon>
        <taxon>Magnoliopsida</taxon>
        <taxon>Liliopsida</taxon>
        <taxon>Poales</taxon>
        <taxon>Poaceae</taxon>
        <taxon>BOP clade</taxon>
        <taxon>Pooideae</taxon>
        <taxon>Triticodae</taxon>
        <taxon>Triticeae</taxon>
        <taxon>Triticinae</taxon>
        <taxon>Triticum</taxon>
    </lineage>
</organism>
<dbReference type="InterPro" id="IPR013083">
    <property type="entry name" value="Znf_RING/FYVE/PHD"/>
</dbReference>
<dbReference type="PROSITE" id="PS00518">
    <property type="entry name" value="ZF_RING_1"/>
    <property type="match status" value="1"/>
</dbReference>
<protein>
    <recommendedName>
        <fullName evidence="6">RING-type domain-containing protein</fullName>
    </recommendedName>
</protein>
<reference evidence="7 8" key="1">
    <citation type="submission" date="2017-09" db="EMBL/GenBank/DDBJ databases">
        <authorList>
            <consortium name="International Durum Wheat Genome Sequencing Consortium (IDWGSC)"/>
            <person name="Milanesi L."/>
        </authorList>
    </citation>
    <scope>NUCLEOTIDE SEQUENCE [LARGE SCALE GENOMIC DNA]</scope>
    <source>
        <strain evidence="8">cv. Svevo</strain>
    </source>
</reference>
<feature type="domain" description="RING-type" evidence="6">
    <location>
        <begin position="42"/>
        <end position="85"/>
    </location>
</feature>
<evidence type="ECO:0000256" key="4">
    <source>
        <dbReference type="PROSITE-ProRule" id="PRU00175"/>
    </source>
</evidence>
<keyword evidence="1" id="KW-0479">Metal-binding</keyword>
<sequence length="278" mass="29965">MAAAAGSSAAPLPAPISLNDKVAAAVGGGVGGDRAAGGCGVCAICLDRIPLQETALVKGCDHAYCVTCILRWASYKQTPVCPQCKHPFEFLSVHRSLDGCLHDYMFDESVCLLLRATWFKPLVVEAHEEAQEEEDIYRSYQYDDGDEDDLYEEYISRSPSIRIGNRRWGDNGYVRGGRREARPVVIPPVVDAVPSRTPKKKEGSASGSGSGSVSKDVAGRRARRAQKREAADKAAAEKHLKLLQRLGRGKTPEAPPEAPESLEVGPPESLEVGPPVIE</sequence>
<evidence type="ECO:0000313" key="7">
    <source>
        <dbReference type="EMBL" id="VAH69394.1"/>
    </source>
</evidence>
<keyword evidence="2 4" id="KW-0863">Zinc-finger</keyword>
<feature type="compositionally biased region" description="Basic and acidic residues" evidence="5">
    <location>
        <begin position="227"/>
        <end position="240"/>
    </location>
</feature>
<accession>A0A9R0VS72</accession>
<dbReference type="AlphaFoldDB" id="A0A9R0VS72"/>
<evidence type="ECO:0000256" key="1">
    <source>
        <dbReference type="ARBA" id="ARBA00022723"/>
    </source>
</evidence>
<feature type="compositionally biased region" description="Low complexity" evidence="5">
    <location>
        <begin position="185"/>
        <end position="194"/>
    </location>
</feature>
<evidence type="ECO:0000259" key="6">
    <source>
        <dbReference type="PROSITE" id="PS50089"/>
    </source>
</evidence>
<dbReference type="Gene3D" id="3.30.40.10">
    <property type="entry name" value="Zinc/RING finger domain, C3HC4 (zinc finger)"/>
    <property type="match status" value="1"/>
</dbReference>
<evidence type="ECO:0000313" key="8">
    <source>
        <dbReference type="Proteomes" id="UP000324705"/>
    </source>
</evidence>
<dbReference type="EMBL" id="LT934115">
    <property type="protein sequence ID" value="VAH69394.1"/>
    <property type="molecule type" value="Genomic_DNA"/>
</dbReference>
<dbReference type="PANTHER" id="PTHR47361:SF4">
    <property type="entry name" value="RING_U-BOX SUPERFAMILY PROTEIN"/>
    <property type="match status" value="1"/>
</dbReference>
<dbReference type="InterPro" id="IPR058746">
    <property type="entry name" value="Znf_RING-type_Topors"/>
</dbReference>
<dbReference type="PROSITE" id="PS50089">
    <property type="entry name" value="ZF_RING_2"/>
    <property type="match status" value="1"/>
</dbReference>
<name>A0A9R0VS72_TRITD</name>
<feature type="compositionally biased region" description="Low complexity" evidence="5">
    <location>
        <begin position="204"/>
        <end position="215"/>
    </location>
</feature>
<dbReference type="InterPro" id="IPR001841">
    <property type="entry name" value="Znf_RING"/>
</dbReference>